<reference evidence="2" key="1">
    <citation type="journal article" date="2010" name="Genome Res.">
        <title>Population genomic sequencing of Coccidioides fungi reveals recent hybridization and transposon control.</title>
        <authorList>
            <person name="Neafsey D.E."/>
            <person name="Barker B.M."/>
            <person name="Sharpton T.J."/>
            <person name="Stajich J.E."/>
            <person name="Park D.J."/>
            <person name="Whiston E."/>
            <person name="Hung C.-Y."/>
            <person name="McMahan C."/>
            <person name="White J."/>
            <person name="Sykes S."/>
            <person name="Heiman D."/>
            <person name="Young S."/>
            <person name="Zeng Q."/>
            <person name="Abouelleil A."/>
            <person name="Aftuck L."/>
            <person name="Bessette D."/>
            <person name="Brown A."/>
            <person name="FitzGerald M."/>
            <person name="Lui A."/>
            <person name="Macdonald J.P."/>
            <person name="Priest M."/>
            <person name="Orbach M.J."/>
            <person name="Galgiani J.N."/>
            <person name="Kirkland T.N."/>
            <person name="Cole G.T."/>
            <person name="Birren B.W."/>
            <person name="Henn M.R."/>
            <person name="Taylor J.W."/>
            <person name="Rounsley S.D."/>
        </authorList>
    </citation>
    <scope>NUCLEOTIDE SEQUENCE [LARGE SCALE GENOMIC DNA]</scope>
    <source>
        <strain evidence="2">H538.4</strain>
    </source>
</reference>
<sequence length="116" mass="13242">MTKPRTHSPVSWFQPYMNLIWVSAKTYKARANPVEISSFGSKRACLLRRSHQIRRKAITQRLGSNETSLWHLAILDNLEIHTISPSGFWLVPFYETLVPGSKDEQEPTKGTLAMGM</sequence>
<dbReference type="EMBL" id="DS016983">
    <property type="protein sequence ID" value="KMU83729.1"/>
    <property type="molecule type" value="Genomic_DNA"/>
</dbReference>
<name>A0A0J8RIC7_COCIT</name>
<proteinExistence type="predicted"/>
<dbReference type="AlphaFoldDB" id="A0A0J8RIC7"/>
<accession>A0A0J8RIC7</accession>
<evidence type="ECO:0000313" key="1">
    <source>
        <dbReference type="EMBL" id="KMU83729.1"/>
    </source>
</evidence>
<evidence type="ECO:0000313" key="2">
    <source>
        <dbReference type="Proteomes" id="UP000054563"/>
    </source>
</evidence>
<gene>
    <name evidence="1" type="ORF">CIHG_01512</name>
</gene>
<dbReference type="VEuPathDB" id="FungiDB:CIHG_01512"/>
<protein>
    <submittedName>
        <fullName evidence="1">Uncharacterized protein</fullName>
    </submittedName>
</protein>
<dbReference type="Proteomes" id="UP000054563">
    <property type="component" value="Unassembled WGS sequence"/>
</dbReference>
<organism evidence="1 2">
    <name type="scientific">Coccidioides immitis H538.4</name>
    <dbReference type="NCBI Taxonomy" id="396776"/>
    <lineage>
        <taxon>Eukaryota</taxon>
        <taxon>Fungi</taxon>
        <taxon>Dikarya</taxon>
        <taxon>Ascomycota</taxon>
        <taxon>Pezizomycotina</taxon>
        <taxon>Eurotiomycetes</taxon>
        <taxon>Eurotiomycetidae</taxon>
        <taxon>Onygenales</taxon>
        <taxon>Onygenaceae</taxon>
        <taxon>Coccidioides</taxon>
    </lineage>
</organism>